<dbReference type="Pfam" id="PF13508">
    <property type="entry name" value="Acetyltransf_7"/>
    <property type="match status" value="1"/>
</dbReference>
<evidence type="ECO:0000313" key="4">
    <source>
        <dbReference type="RefSeq" id="XP_033458325.1"/>
    </source>
</evidence>
<dbReference type="InterPro" id="IPR016181">
    <property type="entry name" value="Acyl_CoA_acyltransferase"/>
</dbReference>
<dbReference type="SUPFAM" id="SSF55729">
    <property type="entry name" value="Acyl-CoA N-acyltransferases (Nat)"/>
    <property type="match status" value="1"/>
</dbReference>
<evidence type="ECO:0000313" key="3">
    <source>
        <dbReference type="Proteomes" id="UP000504637"/>
    </source>
</evidence>
<evidence type="ECO:0000256" key="1">
    <source>
        <dbReference type="SAM" id="MobiDB-lite"/>
    </source>
</evidence>
<dbReference type="PANTHER" id="PTHR42791:SF2">
    <property type="entry name" value="N-ACETYLTRANSFERASE DOMAIN-CONTAINING PROTEIN"/>
    <property type="match status" value="1"/>
</dbReference>
<evidence type="ECO:0000259" key="2">
    <source>
        <dbReference type="PROSITE" id="PS51186"/>
    </source>
</evidence>
<dbReference type="InterPro" id="IPR000182">
    <property type="entry name" value="GNAT_dom"/>
</dbReference>
<reference evidence="4" key="2">
    <citation type="submission" date="2020-04" db="EMBL/GenBank/DDBJ databases">
        <authorList>
            <consortium name="NCBI Genome Project"/>
        </authorList>
    </citation>
    <scope>NUCLEOTIDE SEQUENCE</scope>
    <source>
        <strain evidence="4">CBS 342.82</strain>
    </source>
</reference>
<accession>A0A6J3M1B1</accession>
<dbReference type="CDD" id="cd04301">
    <property type="entry name" value="NAT_SF"/>
    <property type="match status" value="1"/>
</dbReference>
<protein>
    <submittedName>
        <fullName evidence="4">Acyl-CoA N-acyltransferase</fullName>
    </submittedName>
</protein>
<dbReference type="OrthoDB" id="2832510at2759"/>
<dbReference type="Gene3D" id="3.40.630.30">
    <property type="match status" value="1"/>
</dbReference>
<dbReference type="GO" id="GO:0016747">
    <property type="term" value="F:acyltransferase activity, transferring groups other than amino-acyl groups"/>
    <property type="evidence" value="ECO:0007669"/>
    <property type="project" value="InterPro"/>
</dbReference>
<sequence>MTTTTTFSSVIPHESSNPSTNIQKPSPSIAIRPALVTDAPALARLRERAFGTGALQKSSFPSERALTATEQAEYLAWRTARLAARTSREDYHVWKAVDEGRDGEIVGCVALKSPAGSRARAEKKMFAAAVAKGDEVGTGLLEKAGGDVLPPKAQRYEGAPSWMNMAAFSEMEAKANAAREKFIGEREVWYVQGLFVDPELQGHRIGSRLLQQGLEFVDRDGLECYLEASPEGANVYRRLGFEVVEDMPLSGGMFNISFMIRPAQQSS</sequence>
<gene>
    <name evidence="4" type="ORF">K489DRAFT_433142</name>
</gene>
<dbReference type="PROSITE" id="PS51186">
    <property type="entry name" value="GNAT"/>
    <property type="match status" value="1"/>
</dbReference>
<dbReference type="PANTHER" id="PTHR42791">
    <property type="entry name" value="GNAT FAMILY ACETYLTRANSFERASE"/>
    <property type="match status" value="1"/>
</dbReference>
<organism evidence="4">
    <name type="scientific">Dissoconium aciculare CBS 342.82</name>
    <dbReference type="NCBI Taxonomy" id="1314786"/>
    <lineage>
        <taxon>Eukaryota</taxon>
        <taxon>Fungi</taxon>
        <taxon>Dikarya</taxon>
        <taxon>Ascomycota</taxon>
        <taxon>Pezizomycotina</taxon>
        <taxon>Dothideomycetes</taxon>
        <taxon>Dothideomycetidae</taxon>
        <taxon>Mycosphaerellales</taxon>
        <taxon>Dissoconiaceae</taxon>
        <taxon>Dissoconium</taxon>
    </lineage>
</organism>
<reference evidence="4" key="1">
    <citation type="submission" date="2020-01" db="EMBL/GenBank/DDBJ databases">
        <authorList>
            <consortium name="DOE Joint Genome Institute"/>
            <person name="Haridas S."/>
            <person name="Albert R."/>
            <person name="Binder M."/>
            <person name="Bloem J."/>
            <person name="Labutti K."/>
            <person name="Salamov A."/>
            <person name="Andreopoulos B."/>
            <person name="Baker S.E."/>
            <person name="Barry K."/>
            <person name="Bills G."/>
            <person name="Bluhm B.H."/>
            <person name="Cannon C."/>
            <person name="Castanera R."/>
            <person name="Culley D.E."/>
            <person name="Daum C."/>
            <person name="Ezra D."/>
            <person name="Gonzalez J.B."/>
            <person name="Henrissat B."/>
            <person name="Kuo A."/>
            <person name="Liang C."/>
            <person name="Lipzen A."/>
            <person name="Lutzoni F."/>
            <person name="Magnuson J."/>
            <person name="Mondo S."/>
            <person name="Nolan M."/>
            <person name="Ohm R."/>
            <person name="Pangilinan J."/>
            <person name="Park H.-J."/>
            <person name="Ramirez L."/>
            <person name="Alfaro M."/>
            <person name="Sun H."/>
            <person name="Tritt A."/>
            <person name="Yoshinaga Y."/>
            <person name="Zwiers L.-H."/>
            <person name="Turgeon B.G."/>
            <person name="Goodwin S.B."/>
            <person name="Spatafora J.W."/>
            <person name="Crous P.W."/>
            <person name="Grigoriev I.V."/>
        </authorList>
    </citation>
    <scope>NUCLEOTIDE SEQUENCE</scope>
    <source>
        <strain evidence="4">CBS 342.82</strain>
    </source>
</reference>
<name>A0A6J3M1B1_9PEZI</name>
<proteinExistence type="predicted"/>
<dbReference type="GeneID" id="54366306"/>
<dbReference type="Proteomes" id="UP000504637">
    <property type="component" value="Unplaced"/>
</dbReference>
<keyword evidence="3" id="KW-1185">Reference proteome</keyword>
<reference evidence="4" key="3">
    <citation type="submission" date="2025-08" db="UniProtKB">
        <authorList>
            <consortium name="RefSeq"/>
        </authorList>
    </citation>
    <scope>IDENTIFICATION</scope>
    <source>
        <strain evidence="4">CBS 342.82</strain>
    </source>
</reference>
<feature type="region of interest" description="Disordered" evidence="1">
    <location>
        <begin position="1"/>
        <end position="26"/>
    </location>
</feature>
<dbReference type="AlphaFoldDB" id="A0A6J3M1B1"/>
<dbReference type="InterPro" id="IPR052523">
    <property type="entry name" value="Trichothecene_AcTrans"/>
</dbReference>
<dbReference type="RefSeq" id="XP_033458325.1">
    <property type="nucleotide sequence ID" value="XM_033608506.1"/>
</dbReference>
<feature type="domain" description="N-acetyltransferase" evidence="2">
    <location>
        <begin position="29"/>
        <end position="261"/>
    </location>
</feature>